<proteinExistence type="predicted"/>
<evidence type="ECO:0000313" key="8">
    <source>
        <dbReference type="EMBL" id="EIE25324.1"/>
    </source>
</evidence>
<keyword evidence="1" id="KW-0723">Serine/threonine-protein kinase</keyword>
<sequence length="659" mass="69686">MQPHATTGPFADARRAPPDSADSESAWGAAASTSGRFHAGAEPQRCYSAPVPSAEDIIRPHAHHASTCSRGGMHGGPLHHSRPHPGTAADAAADRAILRYDSASSELAYLQQDRAWHAAGSLACSGQPHSGPPDLGVERGSWGSDGSGSSTGTRTHGDGHAGGLLAERWDSAQSEIFEAAFSAQQEAGLQEHPLRQREHLRRLQQRRLAAAHGSAAEAGGWHQEGQHRENSAMSAAEEGDYEGAPWGQGVRRAAGPHELATEDRVRQPRRRHASGKPPPRARRCLSAAFAAAADAQRLQRLDEAPTQYACPSLPGCCAVGGDVRMGGGDQGSPNQGRWRPGGLWEVMRGAPAGLSDEAARSVVANVAYALLRMHEDGLVHRHVSVCTVVLGEHPCFDTARHGSGHLLAEGGCTAVLDCTGSFFDAAKVGDPHYQAPEILRAFPNVKIPYTPSGDMWSLGVLLFVLLTGAAPPFERLLGQGGWVGLSVDAQQHRVTACLCAVLDAHQASSPIPRSAQMLLQALLRVDPAQRATAADVCGHPWVLGLQPITFSITVDGRGGFRAPSDAGGAAVEGTLQAMQRLWLQQPAPFQGNYGTQVEALGSASDVRRTDAAEQGRAGEKAASSAVVSWLQRFLGRCKRPSGKELMASDDMTALILHHY</sequence>
<accession>I0Z3V5</accession>
<feature type="region of interest" description="Disordered" evidence="6">
    <location>
        <begin position="204"/>
        <end position="281"/>
    </location>
</feature>
<keyword evidence="2" id="KW-0808">Transferase</keyword>
<dbReference type="SMART" id="SM00220">
    <property type="entry name" value="S_TKc"/>
    <property type="match status" value="1"/>
</dbReference>
<comment type="caution">
    <text evidence="8">The sequence shown here is derived from an EMBL/GenBank/DDBJ whole genome shotgun (WGS) entry which is preliminary data.</text>
</comment>
<evidence type="ECO:0000256" key="3">
    <source>
        <dbReference type="ARBA" id="ARBA00022741"/>
    </source>
</evidence>
<feature type="region of interest" description="Disordered" evidence="6">
    <location>
        <begin position="122"/>
        <end position="163"/>
    </location>
</feature>
<evidence type="ECO:0000256" key="1">
    <source>
        <dbReference type="ARBA" id="ARBA00022527"/>
    </source>
</evidence>
<dbReference type="SUPFAM" id="SSF56112">
    <property type="entry name" value="Protein kinase-like (PK-like)"/>
    <property type="match status" value="1"/>
</dbReference>
<evidence type="ECO:0000256" key="6">
    <source>
        <dbReference type="SAM" id="MobiDB-lite"/>
    </source>
</evidence>
<keyword evidence="4" id="KW-0418">Kinase</keyword>
<dbReference type="EMBL" id="AGSI01000004">
    <property type="protein sequence ID" value="EIE25324.1"/>
    <property type="molecule type" value="Genomic_DNA"/>
</dbReference>
<evidence type="ECO:0000259" key="7">
    <source>
        <dbReference type="PROSITE" id="PS50011"/>
    </source>
</evidence>
<evidence type="ECO:0000256" key="2">
    <source>
        <dbReference type="ARBA" id="ARBA00022679"/>
    </source>
</evidence>
<keyword evidence="3" id="KW-0547">Nucleotide-binding</keyword>
<keyword evidence="9" id="KW-1185">Reference proteome</keyword>
<organism evidence="8 9">
    <name type="scientific">Coccomyxa subellipsoidea (strain C-169)</name>
    <name type="common">Green microalga</name>
    <dbReference type="NCBI Taxonomy" id="574566"/>
    <lineage>
        <taxon>Eukaryota</taxon>
        <taxon>Viridiplantae</taxon>
        <taxon>Chlorophyta</taxon>
        <taxon>core chlorophytes</taxon>
        <taxon>Trebouxiophyceae</taxon>
        <taxon>Trebouxiophyceae incertae sedis</taxon>
        <taxon>Coccomyxaceae</taxon>
        <taxon>Coccomyxa</taxon>
        <taxon>Coccomyxa subellipsoidea</taxon>
    </lineage>
</organism>
<dbReference type="RefSeq" id="XP_005649868.1">
    <property type="nucleotide sequence ID" value="XM_005649811.1"/>
</dbReference>
<keyword evidence="5" id="KW-0067">ATP-binding</keyword>
<dbReference type="GO" id="GO:0005524">
    <property type="term" value="F:ATP binding"/>
    <property type="evidence" value="ECO:0007669"/>
    <property type="project" value="UniProtKB-KW"/>
</dbReference>
<dbReference type="GO" id="GO:0004674">
    <property type="term" value="F:protein serine/threonine kinase activity"/>
    <property type="evidence" value="ECO:0007669"/>
    <property type="project" value="UniProtKB-KW"/>
</dbReference>
<dbReference type="InterPro" id="IPR011009">
    <property type="entry name" value="Kinase-like_dom_sf"/>
</dbReference>
<dbReference type="PROSITE" id="PS50011">
    <property type="entry name" value="PROTEIN_KINASE_DOM"/>
    <property type="match status" value="1"/>
</dbReference>
<feature type="domain" description="Protein kinase" evidence="7">
    <location>
        <begin position="150"/>
        <end position="542"/>
    </location>
</feature>
<dbReference type="eggNOG" id="KOG0588">
    <property type="taxonomic scope" value="Eukaryota"/>
</dbReference>
<dbReference type="Gene3D" id="1.10.510.10">
    <property type="entry name" value="Transferase(Phosphotransferase) domain 1"/>
    <property type="match status" value="1"/>
</dbReference>
<dbReference type="GeneID" id="17043326"/>
<dbReference type="AlphaFoldDB" id="I0Z3V5"/>
<dbReference type="OrthoDB" id="10252171at2759"/>
<protein>
    <submittedName>
        <fullName evidence="8">Kinase-like protein</fullName>
    </submittedName>
</protein>
<evidence type="ECO:0000256" key="5">
    <source>
        <dbReference type="ARBA" id="ARBA00022840"/>
    </source>
</evidence>
<gene>
    <name evidence="8" type="ORF">COCSUDRAFT_61546</name>
</gene>
<dbReference type="Proteomes" id="UP000007264">
    <property type="component" value="Unassembled WGS sequence"/>
</dbReference>
<feature type="compositionally biased region" description="Low complexity" evidence="6">
    <location>
        <begin position="206"/>
        <end position="220"/>
    </location>
</feature>
<dbReference type="PANTHER" id="PTHR24349">
    <property type="entry name" value="SERINE/THREONINE-PROTEIN KINASE"/>
    <property type="match status" value="1"/>
</dbReference>
<dbReference type="Pfam" id="PF00069">
    <property type="entry name" value="Pkinase"/>
    <property type="match status" value="1"/>
</dbReference>
<name>I0Z3V5_COCSC</name>
<reference evidence="8 9" key="1">
    <citation type="journal article" date="2012" name="Genome Biol.">
        <title>The genome of the polar eukaryotic microalga coccomyxa subellipsoidea reveals traits of cold adaptation.</title>
        <authorList>
            <person name="Blanc G."/>
            <person name="Agarkova I."/>
            <person name="Grimwood J."/>
            <person name="Kuo A."/>
            <person name="Brueggeman A."/>
            <person name="Dunigan D."/>
            <person name="Gurnon J."/>
            <person name="Ladunga I."/>
            <person name="Lindquist E."/>
            <person name="Lucas S."/>
            <person name="Pangilinan J."/>
            <person name="Proschold T."/>
            <person name="Salamov A."/>
            <person name="Schmutz J."/>
            <person name="Weeks D."/>
            <person name="Yamada T."/>
            <person name="Claverie J.M."/>
            <person name="Grigoriev I."/>
            <person name="Van Etten J."/>
            <person name="Lomsadze A."/>
            <person name="Borodovsky M."/>
        </authorList>
    </citation>
    <scope>NUCLEOTIDE SEQUENCE [LARGE SCALE GENOMIC DNA]</scope>
    <source>
        <strain evidence="8 9">C-169</strain>
    </source>
</reference>
<dbReference type="InterPro" id="IPR000719">
    <property type="entry name" value="Prot_kinase_dom"/>
</dbReference>
<feature type="compositionally biased region" description="Low complexity" evidence="6">
    <location>
        <begin position="139"/>
        <end position="154"/>
    </location>
</feature>
<feature type="region of interest" description="Disordered" evidence="6">
    <location>
        <begin position="1"/>
        <end position="89"/>
    </location>
</feature>
<evidence type="ECO:0000256" key="4">
    <source>
        <dbReference type="ARBA" id="ARBA00022777"/>
    </source>
</evidence>
<evidence type="ECO:0000313" key="9">
    <source>
        <dbReference type="Proteomes" id="UP000007264"/>
    </source>
</evidence>
<feature type="compositionally biased region" description="Basic residues" evidence="6">
    <location>
        <begin position="267"/>
        <end position="281"/>
    </location>
</feature>
<dbReference type="KEGG" id="csl:COCSUDRAFT_61546"/>
<dbReference type="InterPro" id="IPR050205">
    <property type="entry name" value="CDPK_Ser/Thr_kinases"/>
</dbReference>